<keyword evidence="1" id="KW-1133">Transmembrane helix</keyword>
<name>A0A495W6G8_9PSEU</name>
<keyword evidence="4" id="KW-1185">Reference proteome</keyword>
<dbReference type="InterPro" id="IPR040884">
    <property type="entry name" value="SLATT_1"/>
</dbReference>
<evidence type="ECO:0000313" key="3">
    <source>
        <dbReference type="EMBL" id="RKT55398.1"/>
    </source>
</evidence>
<organism evidence="3 4">
    <name type="scientific">Saccharothrix australiensis</name>
    <dbReference type="NCBI Taxonomy" id="2072"/>
    <lineage>
        <taxon>Bacteria</taxon>
        <taxon>Bacillati</taxon>
        <taxon>Actinomycetota</taxon>
        <taxon>Actinomycetes</taxon>
        <taxon>Pseudonocardiales</taxon>
        <taxon>Pseudonocardiaceae</taxon>
        <taxon>Saccharothrix</taxon>
    </lineage>
</organism>
<dbReference type="RefSeq" id="WP_121007099.1">
    <property type="nucleotide sequence ID" value="NZ_RBXO01000001.1"/>
</dbReference>
<feature type="transmembrane region" description="Helical" evidence="1">
    <location>
        <begin position="35"/>
        <end position="52"/>
    </location>
</feature>
<dbReference type="Proteomes" id="UP000282084">
    <property type="component" value="Unassembled WGS sequence"/>
</dbReference>
<feature type="domain" description="SMODS and SLOG-associating 2TM effector" evidence="2">
    <location>
        <begin position="153"/>
        <end position="273"/>
    </location>
</feature>
<gene>
    <name evidence="3" type="ORF">C8E97_4066</name>
</gene>
<dbReference type="NCBIfam" id="NF033634">
    <property type="entry name" value="SLATT_1"/>
    <property type="match status" value="1"/>
</dbReference>
<evidence type="ECO:0000313" key="4">
    <source>
        <dbReference type="Proteomes" id="UP000282084"/>
    </source>
</evidence>
<proteinExistence type="predicted"/>
<sequence>MPDADAAVVRAWRAQRRWSRAADRAKAESVRARRAVLLLVVVAAVAGAAAAATGSAALAAVSASATAVVAVLASPAVVDVRTVTRLRAVSEALKAEVHTFLAGADPYRGDDRDAVLDRRTTGLLPDDEATGARVARQRPDDRAVPAVRDVASYVDVRLTGQLEGYYGPAAARMAAWAGRFRVAQLVLAVSAAGLAGLAATGNPHAAGWIGALTTAATAVAAHGAAGRHEYLALTYDRTARRLESLRDRWRSGRLGDEVVAECETLLATQNDAWLAQWTTAEGRG</sequence>
<keyword evidence="1" id="KW-0472">Membrane</keyword>
<dbReference type="EMBL" id="RBXO01000001">
    <property type="protein sequence ID" value="RKT55398.1"/>
    <property type="molecule type" value="Genomic_DNA"/>
</dbReference>
<comment type="caution">
    <text evidence="3">The sequence shown here is derived from an EMBL/GenBank/DDBJ whole genome shotgun (WGS) entry which is preliminary data.</text>
</comment>
<dbReference type="InterPro" id="IPR025325">
    <property type="entry name" value="DUF4231"/>
</dbReference>
<dbReference type="AlphaFoldDB" id="A0A495W6G8"/>
<accession>A0A495W6G8</accession>
<evidence type="ECO:0000259" key="2">
    <source>
        <dbReference type="Pfam" id="PF18181"/>
    </source>
</evidence>
<dbReference type="Pfam" id="PF18181">
    <property type="entry name" value="SLATT_1"/>
    <property type="match status" value="1"/>
</dbReference>
<evidence type="ECO:0000256" key="1">
    <source>
        <dbReference type="SAM" id="Phobius"/>
    </source>
</evidence>
<feature type="transmembrane region" description="Helical" evidence="1">
    <location>
        <begin position="205"/>
        <end position="225"/>
    </location>
</feature>
<feature type="transmembrane region" description="Helical" evidence="1">
    <location>
        <begin position="58"/>
        <end position="78"/>
    </location>
</feature>
<protein>
    <submittedName>
        <fullName evidence="3">Uncharacterized protein DUF4231</fullName>
    </submittedName>
</protein>
<dbReference type="Pfam" id="PF14015">
    <property type="entry name" value="DUF4231"/>
    <property type="match status" value="1"/>
</dbReference>
<feature type="transmembrane region" description="Helical" evidence="1">
    <location>
        <begin position="182"/>
        <end position="199"/>
    </location>
</feature>
<reference evidence="3 4" key="1">
    <citation type="submission" date="2018-10" db="EMBL/GenBank/DDBJ databases">
        <title>Sequencing the genomes of 1000 actinobacteria strains.</title>
        <authorList>
            <person name="Klenk H.-P."/>
        </authorList>
    </citation>
    <scope>NUCLEOTIDE SEQUENCE [LARGE SCALE GENOMIC DNA]</scope>
    <source>
        <strain evidence="3 4">DSM 43800</strain>
    </source>
</reference>
<keyword evidence="1" id="KW-0812">Transmembrane</keyword>
<dbReference type="OrthoDB" id="4527901at2"/>